<accession>A0A9Q3E279</accession>
<evidence type="ECO:0000256" key="1">
    <source>
        <dbReference type="SAM" id="MobiDB-lite"/>
    </source>
</evidence>
<gene>
    <name evidence="2" type="ORF">O181_053199</name>
</gene>
<proteinExistence type="predicted"/>
<feature type="region of interest" description="Disordered" evidence="1">
    <location>
        <begin position="1"/>
        <end position="50"/>
    </location>
</feature>
<evidence type="ECO:0000313" key="3">
    <source>
        <dbReference type="Proteomes" id="UP000765509"/>
    </source>
</evidence>
<reference evidence="2" key="1">
    <citation type="submission" date="2021-03" db="EMBL/GenBank/DDBJ databases">
        <title>Draft genome sequence of rust myrtle Austropuccinia psidii MF-1, a brazilian biotype.</title>
        <authorList>
            <person name="Quecine M.C."/>
            <person name="Pachon D.M.R."/>
            <person name="Bonatelli M.L."/>
            <person name="Correr F.H."/>
            <person name="Franceschini L.M."/>
            <person name="Leite T.F."/>
            <person name="Margarido G.R.A."/>
            <person name="Almeida C.A."/>
            <person name="Ferrarezi J.A."/>
            <person name="Labate C.A."/>
        </authorList>
    </citation>
    <scope>NUCLEOTIDE SEQUENCE</scope>
    <source>
        <strain evidence="2">MF-1</strain>
    </source>
</reference>
<feature type="compositionally biased region" description="Polar residues" evidence="1">
    <location>
        <begin position="37"/>
        <end position="48"/>
    </location>
</feature>
<dbReference type="EMBL" id="AVOT02023461">
    <property type="protein sequence ID" value="MBW0513484.1"/>
    <property type="molecule type" value="Genomic_DNA"/>
</dbReference>
<dbReference type="AlphaFoldDB" id="A0A9Q3E279"/>
<dbReference type="Proteomes" id="UP000765509">
    <property type="component" value="Unassembled WGS sequence"/>
</dbReference>
<name>A0A9Q3E279_9BASI</name>
<sequence>MPVQHSPPAKQTRSQDRAQAFLTPRAPLDDTPEVPQLRTTSGRSNTIQEVRKRAKKIKFIFRGSWKFSRNHKDHFQRSW</sequence>
<protein>
    <submittedName>
        <fullName evidence="2">Uncharacterized protein</fullName>
    </submittedName>
</protein>
<keyword evidence="3" id="KW-1185">Reference proteome</keyword>
<evidence type="ECO:0000313" key="2">
    <source>
        <dbReference type="EMBL" id="MBW0513484.1"/>
    </source>
</evidence>
<organism evidence="2 3">
    <name type="scientific">Austropuccinia psidii MF-1</name>
    <dbReference type="NCBI Taxonomy" id="1389203"/>
    <lineage>
        <taxon>Eukaryota</taxon>
        <taxon>Fungi</taxon>
        <taxon>Dikarya</taxon>
        <taxon>Basidiomycota</taxon>
        <taxon>Pucciniomycotina</taxon>
        <taxon>Pucciniomycetes</taxon>
        <taxon>Pucciniales</taxon>
        <taxon>Sphaerophragmiaceae</taxon>
        <taxon>Austropuccinia</taxon>
    </lineage>
</organism>
<comment type="caution">
    <text evidence="2">The sequence shown here is derived from an EMBL/GenBank/DDBJ whole genome shotgun (WGS) entry which is preliminary data.</text>
</comment>